<evidence type="ECO:0000256" key="1">
    <source>
        <dbReference type="ARBA" id="ARBA00004123"/>
    </source>
</evidence>
<dbReference type="GO" id="GO:0045892">
    <property type="term" value="P:negative regulation of DNA-templated transcription"/>
    <property type="evidence" value="ECO:0007669"/>
    <property type="project" value="TreeGrafter"/>
</dbReference>
<evidence type="ECO:0000313" key="18">
    <source>
        <dbReference type="Proteomes" id="UP000694580"/>
    </source>
</evidence>
<dbReference type="InterPro" id="IPR012313">
    <property type="entry name" value="Znf_FCS"/>
</dbReference>
<dbReference type="Gene3D" id="2.30.30.140">
    <property type="match status" value="4"/>
</dbReference>
<keyword evidence="7" id="KW-0805">Transcription regulation</keyword>
<dbReference type="InterPro" id="IPR038603">
    <property type="entry name" value="Znf_FCS_sf"/>
</dbReference>
<dbReference type="PROSITE" id="PS51079">
    <property type="entry name" value="MBT"/>
    <property type="match status" value="4"/>
</dbReference>
<dbReference type="GO" id="GO:0006325">
    <property type="term" value="P:chromatin organization"/>
    <property type="evidence" value="ECO:0007669"/>
    <property type="project" value="UniProtKB-KW"/>
</dbReference>
<feature type="compositionally biased region" description="Basic and acidic residues" evidence="14">
    <location>
        <begin position="275"/>
        <end position="286"/>
    </location>
</feature>
<keyword evidence="5" id="KW-0862">Zinc</keyword>
<dbReference type="GeneTree" id="ENSGT00940000153840"/>
<gene>
    <name evidence="17" type="primary">L3MBTL2</name>
</gene>
<feature type="repeat" description="MBT" evidence="13">
    <location>
        <begin position="628"/>
        <end position="744"/>
    </location>
</feature>
<dbReference type="GO" id="GO:0003682">
    <property type="term" value="F:chromatin binding"/>
    <property type="evidence" value="ECO:0007669"/>
    <property type="project" value="TreeGrafter"/>
</dbReference>
<evidence type="ECO:0000313" key="17">
    <source>
        <dbReference type="Ensembl" id="ENSDCDP00010028062.1"/>
    </source>
</evidence>
<keyword evidence="8 11" id="KW-0238">DNA-binding</keyword>
<dbReference type="Pfam" id="PF05485">
    <property type="entry name" value="THAP"/>
    <property type="match status" value="1"/>
</dbReference>
<dbReference type="InterPro" id="IPR050548">
    <property type="entry name" value="PcG_chromatin_remod_factors"/>
</dbReference>
<name>A0AAY4C4Z9_9TELE</name>
<dbReference type="InterPro" id="IPR006612">
    <property type="entry name" value="THAP_Znf"/>
</dbReference>
<dbReference type="Ensembl" id="ENSDCDT00010034620.1">
    <property type="protein sequence ID" value="ENSDCDP00010028062.1"/>
    <property type="gene ID" value="ENSDCDG00010017659.1"/>
</dbReference>
<evidence type="ECO:0000256" key="7">
    <source>
        <dbReference type="ARBA" id="ARBA00023015"/>
    </source>
</evidence>
<sequence>MMEFQMGCQGQDHVRVLAGGVPSAPKDPAASSGSVDAPKQRRPALHKMPSRCVAYGCGKSYCDNVTLFRFPKDPDDFSKWEKQVQRTRKNWMARPLSHLCNEHFSRDCFETRPSTVTKALGNKGLKLKEGAVPTVFIRPPCSTCAGIGSACSACAPKNKRQGVPLECRNGPTGPSRTKEEVPKWVGAPINMTSGDEIQKCTEVQGGVEDQTQDAAAVCEMCGVTGTKDNFFSKSKRFCSISCCRSFASSSRKTPKMASVKERVPKHAGPPTCRSSSDDVREYRKEDDEMEMPDEGVTRDNTPGELVRTPRVRSGLLRSLKTWNADAVCEMCGITGSKGEFYARTKRFCSVSCSRSFASNSKRSSILARLQGKPPSKKAKVLNKANWGGKISTLLPSKSPVTNQETPDPEPGIPESEKAPSVNFDWGAYLQKTGSLAAPVSCFRHVPLSSSWGDIREGLKVEVLNDVAILPGKVYWIATVIKLAGYNAKLRFEGFESDVSHDFWCNLGTADIHPIGWCTVNSKLLVPPRALTLQLNNWKDYLMKRLVGSHTLPVDFHLKLAEAQKFAAWQGVYVEVVDRSLVSRTRLAIVDTVTGGRLRLLYADRTPVAKEQAFADFWCHMWSPLVHPVGWSQTVGHRIKDNDKKLDRSHLPPSPDAVSFRKLRTVYMDGVFFEEGMKLEAIDPLNLGNICVATICKVLLDGYLMVGIDGVEVDDGSDWFCYHASSHAILPTGYCQKHNIPLTLPPGYDPATFTWPKYLEETTSVAAPRRLFNTDEVGHGFVTGMKLEAVDLMEPRLVCVATVRRCEGRLLLLHFDGWEPDFDQWVDCESPDIYPVGWCELMGYELQPPTSSEPQAGLERKKISKPYTGKKRRRLIKRKSSTVAAGQSPEVEQDEMSSTGLMAEKVKTEPEEEIIAVKVKVEEVESETPIDFNPPISETDTLTVIKQEVDAED</sequence>
<feature type="domain" description="FCS-type" evidence="16">
    <location>
        <begin position="209"/>
        <end position="244"/>
    </location>
</feature>
<dbReference type="GO" id="GO:0042393">
    <property type="term" value="F:histone binding"/>
    <property type="evidence" value="ECO:0007669"/>
    <property type="project" value="TreeGrafter"/>
</dbReference>
<dbReference type="SMART" id="SM00980">
    <property type="entry name" value="THAP"/>
    <property type="match status" value="1"/>
</dbReference>
<feature type="region of interest" description="Disordered" evidence="14">
    <location>
        <begin position="867"/>
        <end position="907"/>
    </location>
</feature>
<feature type="repeat" description="MBT" evidence="13">
    <location>
        <begin position="535"/>
        <end position="627"/>
    </location>
</feature>
<feature type="compositionally biased region" description="Basic residues" evidence="14">
    <location>
        <begin position="867"/>
        <end position="879"/>
    </location>
</feature>
<evidence type="ECO:0000256" key="10">
    <source>
        <dbReference type="ARBA" id="ARBA00023242"/>
    </source>
</evidence>
<evidence type="ECO:0000256" key="6">
    <source>
        <dbReference type="ARBA" id="ARBA00022853"/>
    </source>
</evidence>
<evidence type="ECO:0000256" key="8">
    <source>
        <dbReference type="ARBA" id="ARBA00023125"/>
    </source>
</evidence>
<evidence type="ECO:0000259" key="15">
    <source>
        <dbReference type="PROSITE" id="PS50950"/>
    </source>
</evidence>
<dbReference type="PANTHER" id="PTHR12247">
    <property type="entry name" value="POLYCOMB GROUP PROTEIN"/>
    <property type="match status" value="1"/>
</dbReference>
<evidence type="ECO:0000256" key="11">
    <source>
        <dbReference type="PROSITE-ProRule" id="PRU00309"/>
    </source>
</evidence>
<evidence type="ECO:0000256" key="3">
    <source>
        <dbReference type="ARBA" id="ARBA00022737"/>
    </source>
</evidence>
<feature type="region of interest" description="Disordered" evidence="14">
    <location>
        <begin position="18"/>
        <end position="43"/>
    </location>
</feature>
<evidence type="ECO:0000256" key="4">
    <source>
        <dbReference type="ARBA" id="ARBA00022771"/>
    </source>
</evidence>
<evidence type="ECO:0000256" key="2">
    <source>
        <dbReference type="ARBA" id="ARBA00022723"/>
    </source>
</evidence>
<evidence type="ECO:0000256" key="9">
    <source>
        <dbReference type="ARBA" id="ARBA00023163"/>
    </source>
</evidence>
<dbReference type="RefSeq" id="XP_028843835.1">
    <property type="nucleotide sequence ID" value="XM_028988002.1"/>
</dbReference>
<dbReference type="SMART" id="SM00561">
    <property type="entry name" value="MBT"/>
    <property type="match status" value="4"/>
</dbReference>
<dbReference type="Gene3D" id="3.30.60.160">
    <property type="match status" value="2"/>
</dbReference>
<feature type="repeat" description="MBT" evidence="13">
    <location>
        <begin position="752"/>
        <end position="848"/>
    </location>
</feature>
<evidence type="ECO:0000256" key="5">
    <source>
        <dbReference type="ARBA" id="ARBA00022833"/>
    </source>
</evidence>
<organism evidence="17 18">
    <name type="scientific">Denticeps clupeoides</name>
    <name type="common">denticle herring</name>
    <dbReference type="NCBI Taxonomy" id="299321"/>
    <lineage>
        <taxon>Eukaryota</taxon>
        <taxon>Metazoa</taxon>
        <taxon>Chordata</taxon>
        <taxon>Craniata</taxon>
        <taxon>Vertebrata</taxon>
        <taxon>Euteleostomi</taxon>
        <taxon>Actinopterygii</taxon>
        <taxon>Neopterygii</taxon>
        <taxon>Teleostei</taxon>
        <taxon>Clupei</taxon>
        <taxon>Clupeiformes</taxon>
        <taxon>Denticipitoidei</taxon>
        <taxon>Denticipitidae</taxon>
        <taxon>Denticeps</taxon>
    </lineage>
</organism>
<dbReference type="InterPro" id="IPR004092">
    <property type="entry name" value="Mbt"/>
</dbReference>
<dbReference type="RefSeq" id="XP_028843834.1">
    <property type="nucleotide sequence ID" value="XM_028988001.1"/>
</dbReference>
<reference evidence="17" key="2">
    <citation type="submission" date="2025-08" db="UniProtKB">
        <authorList>
            <consortium name="Ensembl"/>
        </authorList>
    </citation>
    <scope>IDENTIFICATION</scope>
</reference>
<proteinExistence type="predicted"/>
<keyword evidence="2" id="KW-0479">Metal-binding</keyword>
<dbReference type="Pfam" id="PF21319">
    <property type="entry name" value="zf-FCS_1"/>
    <property type="match status" value="2"/>
</dbReference>
<dbReference type="PANTHER" id="PTHR12247:SF64">
    <property type="entry name" value="LETHAL(3)MALIGNANT BRAIN TUMOR-LIKE PROTEIN 2"/>
    <property type="match status" value="1"/>
</dbReference>
<keyword evidence="3" id="KW-0677">Repeat</keyword>
<feature type="region of interest" description="Disordered" evidence="14">
    <location>
        <begin position="254"/>
        <end position="306"/>
    </location>
</feature>
<keyword evidence="9" id="KW-0804">Transcription</keyword>
<feature type="region of interest" description="Disordered" evidence="14">
    <location>
        <begin position="395"/>
        <end position="416"/>
    </location>
</feature>
<dbReference type="SMART" id="SM00692">
    <property type="entry name" value="DM3"/>
    <property type="match status" value="1"/>
</dbReference>
<evidence type="ECO:0000256" key="12">
    <source>
        <dbReference type="PROSITE-ProRule" id="PRU00367"/>
    </source>
</evidence>
<dbReference type="CDD" id="cd20100">
    <property type="entry name" value="MBT_dSfmbt-like_rpt4"/>
    <property type="match status" value="1"/>
</dbReference>
<keyword evidence="18" id="KW-1185">Reference proteome</keyword>
<evidence type="ECO:0000259" key="16">
    <source>
        <dbReference type="PROSITE" id="PS51024"/>
    </source>
</evidence>
<dbReference type="GO" id="GO:0008270">
    <property type="term" value="F:zinc ion binding"/>
    <property type="evidence" value="ECO:0007669"/>
    <property type="project" value="UniProtKB-KW"/>
</dbReference>
<dbReference type="Proteomes" id="UP000694580">
    <property type="component" value="Chromosome 8"/>
</dbReference>
<evidence type="ECO:0008006" key="19">
    <source>
        <dbReference type="Google" id="ProtNLM"/>
    </source>
</evidence>
<feature type="domain" description="FCS-type" evidence="16">
    <location>
        <begin position="319"/>
        <end position="354"/>
    </location>
</feature>
<keyword evidence="6" id="KW-0156">Chromatin regulator</keyword>
<dbReference type="SUPFAM" id="SSF57716">
    <property type="entry name" value="Glucocorticoid receptor-like (DNA-binding domain)"/>
    <property type="match status" value="1"/>
</dbReference>
<feature type="compositionally biased region" description="Polar residues" evidence="14">
    <location>
        <begin position="395"/>
        <end position="405"/>
    </location>
</feature>
<dbReference type="SUPFAM" id="SSF63748">
    <property type="entry name" value="Tudor/PWWP/MBT"/>
    <property type="match status" value="4"/>
</dbReference>
<dbReference type="GO" id="GO:0005634">
    <property type="term" value="C:nucleus"/>
    <property type="evidence" value="ECO:0007669"/>
    <property type="project" value="UniProtKB-SubCell"/>
</dbReference>
<dbReference type="GeneID" id="114795138"/>
<keyword evidence="10" id="KW-0539">Nucleus</keyword>
<dbReference type="PROSITE" id="PS51024">
    <property type="entry name" value="ZF_FCS"/>
    <property type="match status" value="2"/>
</dbReference>
<dbReference type="PROSITE" id="PS50950">
    <property type="entry name" value="ZF_THAP"/>
    <property type="match status" value="1"/>
</dbReference>
<evidence type="ECO:0000256" key="14">
    <source>
        <dbReference type="SAM" id="MobiDB-lite"/>
    </source>
</evidence>
<comment type="subcellular location">
    <subcellularLocation>
        <location evidence="1">Nucleus</location>
    </subcellularLocation>
</comment>
<accession>A0AAY4C4Z9</accession>
<protein>
    <recommendedName>
        <fullName evidence="19">Lethal(3)malignant brain tumor-like protein 2</fullName>
    </recommendedName>
</protein>
<feature type="repeat" description="MBT" evidence="13">
    <location>
        <begin position="423"/>
        <end position="527"/>
    </location>
</feature>
<evidence type="ECO:0000256" key="13">
    <source>
        <dbReference type="PROSITE-ProRule" id="PRU00459"/>
    </source>
</evidence>
<keyword evidence="4 12" id="KW-0863">Zinc-finger</keyword>
<reference evidence="17 18" key="1">
    <citation type="submission" date="2020-06" db="EMBL/GenBank/DDBJ databases">
        <authorList>
            <consortium name="Wellcome Sanger Institute Data Sharing"/>
        </authorList>
    </citation>
    <scope>NUCLEOTIDE SEQUENCE [LARGE SCALE GENOMIC DNA]</scope>
</reference>
<dbReference type="GO" id="GO:0003677">
    <property type="term" value="F:DNA binding"/>
    <property type="evidence" value="ECO:0007669"/>
    <property type="project" value="UniProtKB-UniRule"/>
</dbReference>
<feature type="domain" description="THAP-type" evidence="15">
    <location>
        <begin position="48"/>
        <end position="136"/>
    </location>
</feature>
<dbReference type="Pfam" id="PF02820">
    <property type="entry name" value="MBT"/>
    <property type="match status" value="4"/>
</dbReference>
<dbReference type="AlphaFoldDB" id="A0AAY4C4Z9"/>
<reference evidence="17" key="3">
    <citation type="submission" date="2025-09" db="UniProtKB">
        <authorList>
            <consortium name="Ensembl"/>
        </authorList>
    </citation>
    <scope>IDENTIFICATION</scope>
</reference>